<feature type="transmembrane region" description="Helical" evidence="1">
    <location>
        <begin position="327"/>
        <end position="348"/>
    </location>
</feature>
<dbReference type="EMBL" id="FYAJ01000004">
    <property type="protein sequence ID" value="SMY35951.1"/>
    <property type="molecule type" value="Genomic_DNA"/>
</dbReference>
<accession>A0A1Y6ML73</accession>
<proteinExistence type="predicted"/>
<protein>
    <recommendedName>
        <fullName evidence="4">Transmembrane protein EpsG</fullName>
    </recommendedName>
</protein>
<feature type="transmembrane region" description="Helical" evidence="1">
    <location>
        <begin position="249"/>
        <end position="270"/>
    </location>
</feature>
<reference evidence="3" key="1">
    <citation type="submission" date="2017-06" db="EMBL/GenBank/DDBJ databases">
        <authorList>
            <person name="Rodrigo-Torres L."/>
            <person name="Arahal R.D."/>
            <person name="Lucena T."/>
        </authorList>
    </citation>
    <scope>NUCLEOTIDE SEQUENCE [LARGE SCALE GENOMIC DNA]</scope>
    <source>
        <strain evidence="3">CECT 9192</strain>
    </source>
</reference>
<feature type="transmembrane region" description="Helical" evidence="1">
    <location>
        <begin position="147"/>
        <end position="165"/>
    </location>
</feature>
<feature type="transmembrane region" description="Helical" evidence="1">
    <location>
        <begin position="35"/>
        <end position="53"/>
    </location>
</feature>
<dbReference type="Pfam" id="PF14897">
    <property type="entry name" value="EpsG"/>
    <property type="match status" value="1"/>
</dbReference>
<feature type="transmembrane region" description="Helical" evidence="1">
    <location>
        <begin position="99"/>
        <end position="117"/>
    </location>
</feature>
<feature type="transmembrane region" description="Helical" evidence="1">
    <location>
        <begin position="277"/>
        <end position="294"/>
    </location>
</feature>
<dbReference type="Proteomes" id="UP000195719">
    <property type="component" value="Unassembled WGS sequence"/>
</dbReference>
<feature type="transmembrane region" description="Helical" evidence="1">
    <location>
        <begin position="123"/>
        <end position="140"/>
    </location>
</feature>
<evidence type="ECO:0008006" key="4">
    <source>
        <dbReference type="Google" id="ProtNLM"/>
    </source>
</evidence>
<organism evidence="2 3">
    <name type="scientific">Photobacterium andalusiense</name>
    <dbReference type="NCBI Taxonomy" id="2204296"/>
    <lineage>
        <taxon>Bacteria</taxon>
        <taxon>Pseudomonadati</taxon>
        <taxon>Pseudomonadota</taxon>
        <taxon>Gammaproteobacteria</taxon>
        <taxon>Vibrionales</taxon>
        <taxon>Vibrionaceae</taxon>
        <taxon>Photobacterium</taxon>
    </lineage>
</organism>
<dbReference type="AlphaFoldDB" id="A0A1Y6ML73"/>
<evidence type="ECO:0000256" key="1">
    <source>
        <dbReference type="SAM" id="Phobius"/>
    </source>
</evidence>
<keyword evidence="1" id="KW-0812">Transmembrane</keyword>
<keyword evidence="3" id="KW-1185">Reference proteome</keyword>
<feature type="transmembrane region" description="Helical" evidence="1">
    <location>
        <begin position="206"/>
        <end position="229"/>
    </location>
</feature>
<keyword evidence="1" id="KW-0472">Membrane</keyword>
<feature type="transmembrane region" description="Helical" evidence="1">
    <location>
        <begin position="6"/>
        <end position="23"/>
    </location>
</feature>
<dbReference type="InterPro" id="IPR049458">
    <property type="entry name" value="EpsG-like"/>
</dbReference>
<gene>
    <name evidence="2" type="ORF">PAND9192_02279</name>
</gene>
<evidence type="ECO:0000313" key="2">
    <source>
        <dbReference type="EMBL" id="SMY35951.1"/>
    </source>
</evidence>
<dbReference type="RefSeq" id="WP_087853900.1">
    <property type="nucleotide sequence ID" value="NZ_FYAJ01000004.1"/>
</dbReference>
<feature type="transmembrane region" description="Helical" evidence="1">
    <location>
        <begin position="171"/>
        <end position="194"/>
    </location>
</feature>
<name>A0A1Y6ML73_9GAMM</name>
<evidence type="ECO:0000313" key="3">
    <source>
        <dbReference type="Proteomes" id="UP000195719"/>
    </source>
</evidence>
<keyword evidence="1" id="KW-1133">Transmembrane helix</keyword>
<sequence length="360" mass="42277">MSYYILLFLGLLSFAYIYDGFVFNKNISYVRIVNLYTYSLLLFVIFFAGLRVPSVDHDYNTYISWLSGDKKNFIAYVLQGKDVGFLFLYKLVTIFSNNFALFFIIIAAISVIAKYTFCKLAFDNKFVGILVLLVFSRLYLTQEFTQVRVAIAMGIASCAVLYWYNNKKKTSIVLMLTGLTFHLSVIIIPLFFLIYNYCSFLKKRYVLFFIPLIAYFLSPLCIEVIHLIGSSRIDVYIDGSYHTTKLSAFSAYYLIRLFLFYFILAFVFDYINEKEKIFVYFLACSLFLQIIFSWNDVFSLRFTEVLGIFDLSALILPLKYLSRKFKLAYFLLLILISFVFFYSSLKIVQPYENYLMLMFK</sequence>